<evidence type="ECO:0000313" key="7">
    <source>
        <dbReference type="Proteomes" id="UP000027265"/>
    </source>
</evidence>
<dbReference type="SMART" id="SM00531">
    <property type="entry name" value="TFIIE"/>
    <property type="match status" value="1"/>
</dbReference>
<sequence>MSTKEEQETLRLLVQHVTRSFYDPKFVVIMDQLSRQPVLKDDELAGRMGLQAKELNKLMAVLTNDRLVCVYRQNELKEGAQRSVGKQYYYIDYQHFCNVVKWRVAEMRRIIDSGLRNELDNKGYICPQCKKSFTPLEVDKLMDFKRGMLICDVCGEELTDNEDAESVRGSQDRMQRFNRQMAFIREGLRRTEEMVLPAFDVAAWVKANLTDAEKARAAELGPNGLKIAGSGPKTEDQGVGIVMSLDKDEETRKQERDAQAAAKRQQNLMPSWHLKSTISGDLTALGIAETSRAGGAADGQGGEAGPSNDDILRGLGTARVGHKRETEVTVIESDVKVVVNHETDYYDQYYASLAASSAPSTQDTPNGLAFNDGRSDFGDEEEDVKPSVEYLDSLNEYRKRSRSNMEEDGVEVVKKVARTEERELHGVYKVGDANGIVMPAEDAFMLERTESGTVSMGEAGDDPVVHVNGDPMRFSEVTEEHQDMMTPEEYQAYYEVMQSR</sequence>
<dbReference type="InterPro" id="IPR017919">
    <property type="entry name" value="TFIIE/TFIIEa_HTH"/>
</dbReference>
<dbReference type="GO" id="GO:0005673">
    <property type="term" value="C:transcription factor TFIIE complex"/>
    <property type="evidence" value="ECO:0007669"/>
    <property type="project" value="TreeGrafter"/>
</dbReference>
<dbReference type="AlphaFoldDB" id="A0A067PHA4"/>
<dbReference type="Proteomes" id="UP000027265">
    <property type="component" value="Unassembled WGS sequence"/>
</dbReference>
<evidence type="ECO:0000256" key="2">
    <source>
        <dbReference type="ARBA" id="ARBA00023015"/>
    </source>
</evidence>
<feature type="region of interest" description="Disordered" evidence="4">
    <location>
        <begin position="245"/>
        <end position="273"/>
    </location>
</feature>
<evidence type="ECO:0000256" key="4">
    <source>
        <dbReference type="SAM" id="MobiDB-lite"/>
    </source>
</evidence>
<dbReference type="GO" id="GO:0006367">
    <property type="term" value="P:transcription initiation at RNA polymerase II promoter"/>
    <property type="evidence" value="ECO:0007669"/>
    <property type="project" value="InterPro"/>
</dbReference>
<dbReference type="PROSITE" id="PS51344">
    <property type="entry name" value="HTH_TFE_IIE"/>
    <property type="match status" value="1"/>
</dbReference>
<dbReference type="InterPro" id="IPR013083">
    <property type="entry name" value="Znf_RING/FYVE/PHD"/>
</dbReference>
<dbReference type="InterPro" id="IPR002853">
    <property type="entry name" value="TFIIE_asu"/>
</dbReference>
<dbReference type="Pfam" id="PF11521">
    <property type="entry name" value="TFIIE-A_C"/>
    <property type="match status" value="1"/>
</dbReference>
<evidence type="ECO:0000256" key="1">
    <source>
        <dbReference type="ARBA" id="ARBA00008947"/>
    </source>
</evidence>
<dbReference type="PANTHER" id="PTHR13097:SF7">
    <property type="entry name" value="GENERAL TRANSCRIPTION FACTOR IIE SUBUNIT 1"/>
    <property type="match status" value="1"/>
</dbReference>
<dbReference type="InterPro" id="IPR039997">
    <property type="entry name" value="TFE"/>
</dbReference>
<dbReference type="InterPro" id="IPR024550">
    <property type="entry name" value="TFIIEa/SarR/Rpc3_HTH_dom"/>
</dbReference>
<keyword evidence="7" id="KW-1185">Reference proteome</keyword>
<comment type="similarity">
    <text evidence="1">Belongs to the TFIIE alpha subunit family.</text>
</comment>
<protein>
    <recommendedName>
        <fullName evidence="5">HTH TFE/IIEalpha-type domain-containing protein</fullName>
    </recommendedName>
</protein>
<dbReference type="PANTHER" id="PTHR13097">
    <property type="entry name" value="TRANSCRIPTION INITIATION FACTOR IIE, ALPHA SUBUNIT"/>
    <property type="match status" value="1"/>
</dbReference>
<dbReference type="EMBL" id="KL197761">
    <property type="protein sequence ID" value="KDQ50382.1"/>
    <property type="molecule type" value="Genomic_DNA"/>
</dbReference>
<feature type="region of interest" description="Disordered" evidence="4">
    <location>
        <begin position="293"/>
        <end position="314"/>
    </location>
</feature>
<dbReference type="FunCoup" id="A0A067PHA4">
    <property type="interactions" value="361"/>
</dbReference>
<gene>
    <name evidence="6" type="ORF">JAAARDRAFT_164904</name>
</gene>
<name>A0A067PHA4_9AGAM</name>
<feature type="compositionally biased region" description="Basic and acidic residues" evidence="4">
    <location>
        <begin position="245"/>
        <end position="258"/>
    </location>
</feature>
<accession>A0A067PHA4</accession>
<dbReference type="Pfam" id="PF02002">
    <property type="entry name" value="TFIIE_alpha"/>
    <property type="match status" value="1"/>
</dbReference>
<keyword evidence="3" id="KW-0804">Transcription</keyword>
<keyword evidence="2" id="KW-0805">Transcription regulation</keyword>
<evidence type="ECO:0000256" key="3">
    <source>
        <dbReference type="ARBA" id="ARBA00023163"/>
    </source>
</evidence>
<dbReference type="Gene3D" id="3.30.40.10">
    <property type="entry name" value="Zinc/RING finger domain, C3HC4 (zinc finger)"/>
    <property type="match status" value="1"/>
</dbReference>
<evidence type="ECO:0000313" key="6">
    <source>
        <dbReference type="EMBL" id="KDQ50382.1"/>
    </source>
</evidence>
<dbReference type="InParanoid" id="A0A067PHA4"/>
<feature type="domain" description="HTH TFE/IIEalpha-type" evidence="5">
    <location>
        <begin position="10"/>
        <end position="101"/>
    </location>
</feature>
<dbReference type="HOGENOM" id="CLU_035744_0_1_1"/>
<dbReference type="InterPro" id="IPR021600">
    <property type="entry name" value="TFIIE_asu_C"/>
</dbReference>
<feature type="compositionally biased region" description="Polar residues" evidence="4">
    <location>
        <begin position="264"/>
        <end position="273"/>
    </location>
</feature>
<organism evidence="6 7">
    <name type="scientific">Jaapia argillacea MUCL 33604</name>
    <dbReference type="NCBI Taxonomy" id="933084"/>
    <lineage>
        <taxon>Eukaryota</taxon>
        <taxon>Fungi</taxon>
        <taxon>Dikarya</taxon>
        <taxon>Basidiomycota</taxon>
        <taxon>Agaricomycotina</taxon>
        <taxon>Agaricomycetes</taxon>
        <taxon>Agaricomycetidae</taxon>
        <taxon>Jaapiales</taxon>
        <taxon>Jaapiaceae</taxon>
        <taxon>Jaapia</taxon>
    </lineage>
</organism>
<reference evidence="7" key="1">
    <citation type="journal article" date="2014" name="Proc. Natl. Acad. Sci. U.S.A.">
        <title>Extensive sampling of basidiomycete genomes demonstrates inadequacy of the white-rot/brown-rot paradigm for wood decay fungi.</title>
        <authorList>
            <person name="Riley R."/>
            <person name="Salamov A.A."/>
            <person name="Brown D.W."/>
            <person name="Nagy L.G."/>
            <person name="Floudas D."/>
            <person name="Held B.W."/>
            <person name="Levasseur A."/>
            <person name="Lombard V."/>
            <person name="Morin E."/>
            <person name="Otillar R."/>
            <person name="Lindquist E.A."/>
            <person name="Sun H."/>
            <person name="LaButti K.M."/>
            <person name="Schmutz J."/>
            <person name="Jabbour D."/>
            <person name="Luo H."/>
            <person name="Baker S.E."/>
            <person name="Pisabarro A.G."/>
            <person name="Walton J.D."/>
            <person name="Blanchette R.A."/>
            <person name="Henrissat B."/>
            <person name="Martin F."/>
            <person name="Cullen D."/>
            <person name="Hibbett D.S."/>
            <person name="Grigoriev I.V."/>
        </authorList>
    </citation>
    <scope>NUCLEOTIDE SEQUENCE [LARGE SCALE GENOMIC DNA]</scope>
    <source>
        <strain evidence="7">MUCL 33604</strain>
    </source>
</reference>
<evidence type="ECO:0000259" key="5">
    <source>
        <dbReference type="PROSITE" id="PS51344"/>
    </source>
</evidence>
<dbReference type="SUPFAM" id="SSF57783">
    <property type="entry name" value="Zinc beta-ribbon"/>
    <property type="match status" value="1"/>
</dbReference>
<dbReference type="STRING" id="933084.A0A067PHA4"/>
<dbReference type="OrthoDB" id="361102at2759"/>
<proteinExistence type="inferred from homology"/>